<keyword evidence="8" id="KW-1185">Reference proteome</keyword>
<reference evidence="7 8" key="1">
    <citation type="journal article" date="2013" name="BMC Genomics">
        <title>The genome and transcriptome of the pine saprophyte Ophiostoma piceae, and a comparison with the bark beetle-associated pine pathogen Grosmannia clavigera.</title>
        <authorList>
            <person name="Haridas S."/>
            <person name="Wang Y."/>
            <person name="Lim L."/>
            <person name="Massoumi Alamouti S."/>
            <person name="Jackman S."/>
            <person name="Docking R."/>
            <person name="Robertson G."/>
            <person name="Birol I."/>
            <person name="Bohlmann J."/>
            <person name="Breuil C."/>
        </authorList>
    </citation>
    <scope>NUCLEOTIDE SEQUENCE [LARGE SCALE GENOMIC DNA]</scope>
    <source>
        <strain evidence="7 8">UAMH 11346</strain>
    </source>
</reference>
<dbReference type="GO" id="GO:0008270">
    <property type="term" value="F:zinc ion binding"/>
    <property type="evidence" value="ECO:0007669"/>
    <property type="project" value="UniProtKB-KW"/>
</dbReference>
<dbReference type="HOGENOM" id="CLU_017928_1_0_1"/>
<gene>
    <name evidence="7" type="ORF">F503_02946</name>
</gene>
<feature type="domain" description="RRM" evidence="5">
    <location>
        <begin position="339"/>
        <end position="411"/>
    </location>
</feature>
<dbReference type="VEuPathDB" id="FungiDB:F503_02946"/>
<feature type="compositionally biased region" description="Acidic residues" evidence="4">
    <location>
        <begin position="756"/>
        <end position="767"/>
    </location>
</feature>
<feature type="region of interest" description="Disordered" evidence="4">
    <location>
        <begin position="711"/>
        <end position="793"/>
    </location>
</feature>
<accession>S3C012</accession>
<dbReference type="InterPro" id="IPR035979">
    <property type="entry name" value="RBD_domain_sf"/>
</dbReference>
<feature type="region of interest" description="Disordered" evidence="4">
    <location>
        <begin position="433"/>
        <end position="452"/>
    </location>
</feature>
<dbReference type="PANTHER" id="PTHR14398">
    <property type="entry name" value="RNA RECOGNITION RRM/RNP DOMAIN"/>
    <property type="match status" value="1"/>
</dbReference>
<keyword evidence="1 2" id="KW-0694">RNA-binding</keyword>
<evidence type="ECO:0000256" key="4">
    <source>
        <dbReference type="SAM" id="MobiDB-lite"/>
    </source>
</evidence>
<feature type="zinc finger region" description="C3H1-type" evidence="3">
    <location>
        <begin position="253"/>
        <end position="280"/>
    </location>
</feature>
<dbReference type="InterPro" id="IPR000504">
    <property type="entry name" value="RRM_dom"/>
</dbReference>
<evidence type="ECO:0000313" key="8">
    <source>
        <dbReference type="Proteomes" id="UP000016923"/>
    </source>
</evidence>
<organism evidence="7 8">
    <name type="scientific">Ophiostoma piceae (strain UAMH 11346)</name>
    <name type="common">Sap stain fungus</name>
    <dbReference type="NCBI Taxonomy" id="1262450"/>
    <lineage>
        <taxon>Eukaryota</taxon>
        <taxon>Fungi</taxon>
        <taxon>Dikarya</taxon>
        <taxon>Ascomycota</taxon>
        <taxon>Pezizomycotina</taxon>
        <taxon>Sordariomycetes</taxon>
        <taxon>Sordariomycetidae</taxon>
        <taxon>Ophiostomatales</taxon>
        <taxon>Ophiostomataceae</taxon>
        <taxon>Ophiostoma</taxon>
    </lineage>
</organism>
<dbReference type="OMA" id="ITYDSHA"/>
<proteinExistence type="predicted"/>
<name>S3C012_OPHP1</name>
<dbReference type="PROSITE" id="PS50102">
    <property type="entry name" value="RRM"/>
    <property type="match status" value="1"/>
</dbReference>
<dbReference type="CDD" id="cd12257">
    <property type="entry name" value="RRM1_RBM26_like"/>
    <property type="match status" value="1"/>
</dbReference>
<dbReference type="eggNOG" id="KOG2135">
    <property type="taxonomic scope" value="Eukaryota"/>
</dbReference>
<dbReference type="Pfam" id="PF00076">
    <property type="entry name" value="RRM_1"/>
    <property type="match status" value="1"/>
</dbReference>
<feature type="region of interest" description="Disordered" evidence="4">
    <location>
        <begin position="82"/>
        <end position="220"/>
    </location>
</feature>
<sequence>MLFPERDAPVLKTWIVKRLETPTDSDVDADVLADYVLALLRHDGDASSVQKLCVTELDDFLKDGPFVKDVFQALSYKSYLPGARAPPPPQPAPKLSSSQSHPLPPNAGRQLTGAAPSFVPGYAAPGPPGVAPPFGRGASGRLPVPARDLNYGESRKRAYRDSTLYTAEADAPDASNFQPGPGGRAAKAARRGDSSRGGRGTGRGGLPAAYSASGSFGAPPPEEILRMQQQLGLSIPMYNRLNMPTPGKQPTSTRKKRRCRNLDQKGTCTKPNCQFDHGEFPGLGSPMSADAFMGMFPFFPPMPPFFDPQQHFLPATNRAGRSSKSQLSADGPVYDQSKSTIVVEGIPDEYLGKEAVEQFFSQFGHVESTEVKVPRKLAIVKFTSWEEANAAYQSPKVVFDNRFVKVYWLKDEAANGHANGAASGAEPELNMEEFQQKQEEAQRTYEEKLRRKQELDQQREELGERMKDLLAKQAKERQKLVKMMAMAAAKDKNRQRGGTADGEDVSGTNTPSKQAAITQTDLIRAQLAALEEEARMLGLDPDAILRGGETSDDTGAENSSAGYAPPTWQPRGGYAARGRGGFHRGGGRGSSYAGRGKNASVYAAYSLDNRPRRVAVAGVDFTAPDKDEALRQYLLGIGDFAAIETTADAATITFADRRTAEQFYYGLPRARPADDGKTSAQNPPRMLPGVSTPVEIRWVANTAGMAAATNTNTSMSASGHNGNTGRGPASGADSFTINTMDDDEDDNSSHGYPDREDGEIDEDDDDDDNRRQQLRDQNMDFDVAGDDGGWDIA</sequence>
<dbReference type="PANTHER" id="PTHR14398:SF0">
    <property type="entry name" value="ZINC FINGER PROTEIN SWM"/>
    <property type="match status" value="1"/>
</dbReference>
<dbReference type="STRING" id="1262450.S3C012"/>
<dbReference type="SUPFAM" id="SSF54928">
    <property type="entry name" value="RNA-binding domain, RBD"/>
    <property type="match status" value="1"/>
</dbReference>
<dbReference type="PROSITE" id="PS50103">
    <property type="entry name" value="ZF_C3H1"/>
    <property type="match status" value="1"/>
</dbReference>
<feature type="region of interest" description="Disordered" evidence="4">
    <location>
        <begin position="669"/>
        <end position="690"/>
    </location>
</feature>
<dbReference type="InterPro" id="IPR045137">
    <property type="entry name" value="RBM26/27"/>
</dbReference>
<feature type="domain" description="C3H1-type" evidence="6">
    <location>
        <begin position="253"/>
        <end position="280"/>
    </location>
</feature>
<feature type="compositionally biased region" description="Polar residues" evidence="4">
    <location>
        <begin position="506"/>
        <end position="517"/>
    </location>
</feature>
<keyword evidence="3" id="KW-0863">Zinc-finger</keyword>
<keyword evidence="3" id="KW-0862">Zinc</keyword>
<dbReference type="AlphaFoldDB" id="S3C012"/>
<dbReference type="InterPro" id="IPR012677">
    <property type="entry name" value="Nucleotide-bd_a/b_plait_sf"/>
</dbReference>
<evidence type="ECO:0000259" key="6">
    <source>
        <dbReference type="PROSITE" id="PS50103"/>
    </source>
</evidence>
<dbReference type="InterPro" id="IPR000571">
    <property type="entry name" value="Znf_CCCH"/>
</dbReference>
<dbReference type="GO" id="GO:0005634">
    <property type="term" value="C:nucleus"/>
    <property type="evidence" value="ECO:0007669"/>
    <property type="project" value="TreeGrafter"/>
</dbReference>
<keyword evidence="3" id="KW-0479">Metal-binding</keyword>
<feature type="compositionally biased region" description="Basic and acidic residues" evidence="4">
    <location>
        <begin position="768"/>
        <end position="778"/>
    </location>
</feature>
<dbReference type="SMART" id="SM00360">
    <property type="entry name" value="RRM"/>
    <property type="match status" value="1"/>
</dbReference>
<feature type="region of interest" description="Disordered" evidence="4">
    <location>
        <begin position="489"/>
        <end position="517"/>
    </location>
</feature>
<dbReference type="OrthoDB" id="443401at2759"/>
<dbReference type="EMBL" id="KE148154">
    <property type="protein sequence ID" value="EPE06117.1"/>
    <property type="molecule type" value="Genomic_DNA"/>
</dbReference>
<evidence type="ECO:0000256" key="1">
    <source>
        <dbReference type="ARBA" id="ARBA00022884"/>
    </source>
</evidence>
<evidence type="ECO:0000259" key="5">
    <source>
        <dbReference type="PROSITE" id="PS50102"/>
    </source>
</evidence>
<feature type="compositionally biased region" description="Basic and acidic residues" evidence="4">
    <location>
        <begin position="434"/>
        <end position="452"/>
    </location>
</feature>
<dbReference type="Proteomes" id="UP000016923">
    <property type="component" value="Unassembled WGS sequence"/>
</dbReference>
<feature type="region of interest" description="Disordered" evidence="4">
    <location>
        <begin position="545"/>
        <end position="571"/>
    </location>
</feature>
<evidence type="ECO:0000313" key="7">
    <source>
        <dbReference type="EMBL" id="EPE06117.1"/>
    </source>
</evidence>
<dbReference type="Gene3D" id="3.30.70.330">
    <property type="match status" value="1"/>
</dbReference>
<protein>
    <submittedName>
        <fullName evidence="7">Ccch zinc finger and rrm domain-containing protein</fullName>
    </submittedName>
</protein>
<evidence type="ECO:0000256" key="2">
    <source>
        <dbReference type="PROSITE-ProRule" id="PRU00176"/>
    </source>
</evidence>
<evidence type="ECO:0000256" key="3">
    <source>
        <dbReference type="PROSITE-ProRule" id="PRU00723"/>
    </source>
</evidence>
<dbReference type="GO" id="GO:0003723">
    <property type="term" value="F:RNA binding"/>
    <property type="evidence" value="ECO:0007669"/>
    <property type="project" value="UniProtKB-UniRule"/>
</dbReference>
<feature type="compositionally biased region" description="Acidic residues" evidence="4">
    <location>
        <begin position="783"/>
        <end position="793"/>
    </location>
</feature>